<keyword evidence="1" id="KW-0217">Developmental protein</keyword>
<dbReference type="SUPFAM" id="SSF63501">
    <property type="entry name" value="Frizzled cysteine-rich domain"/>
    <property type="match status" value="1"/>
</dbReference>
<evidence type="ECO:0000256" key="3">
    <source>
        <dbReference type="PROSITE-ProRule" id="PRU00090"/>
    </source>
</evidence>
<evidence type="ECO:0000256" key="5">
    <source>
        <dbReference type="SAM" id="SignalP"/>
    </source>
</evidence>
<dbReference type="CDD" id="cd07066">
    <property type="entry name" value="CRD_FZ"/>
    <property type="match status" value="1"/>
</dbReference>
<dbReference type="GO" id="GO:0035567">
    <property type="term" value="P:non-canonical Wnt signaling pathway"/>
    <property type="evidence" value="ECO:0007669"/>
    <property type="project" value="TreeGrafter"/>
</dbReference>
<dbReference type="SMART" id="SM00063">
    <property type="entry name" value="FRI"/>
    <property type="match status" value="1"/>
</dbReference>
<evidence type="ECO:0000256" key="4">
    <source>
        <dbReference type="SAM" id="MobiDB-lite"/>
    </source>
</evidence>
<reference evidence="7" key="1">
    <citation type="submission" date="2021-02" db="EMBL/GenBank/DDBJ databases">
        <authorList>
            <person name="Nowell W R."/>
        </authorList>
    </citation>
    <scope>NUCLEOTIDE SEQUENCE</scope>
</reference>
<protein>
    <recommendedName>
        <fullName evidence="6">FZ domain-containing protein</fullName>
    </recommendedName>
</protein>
<organism evidence="7 8">
    <name type="scientific">Adineta ricciae</name>
    <name type="common">Rotifer</name>
    <dbReference type="NCBI Taxonomy" id="249248"/>
    <lineage>
        <taxon>Eukaryota</taxon>
        <taxon>Metazoa</taxon>
        <taxon>Spiralia</taxon>
        <taxon>Gnathifera</taxon>
        <taxon>Rotifera</taxon>
        <taxon>Eurotatoria</taxon>
        <taxon>Bdelloidea</taxon>
        <taxon>Adinetida</taxon>
        <taxon>Adinetidae</taxon>
        <taxon>Adineta</taxon>
    </lineage>
</organism>
<dbReference type="Pfam" id="PF01392">
    <property type="entry name" value="Fz"/>
    <property type="match status" value="1"/>
</dbReference>
<dbReference type="PANTHER" id="PTHR11309">
    <property type="entry name" value="FRIZZLED"/>
    <property type="match status" value="1"/>
</dbReference>
<sequence>MMRSKLFLLFVIVFVSVICLASAGDKVTEGDGKKSTKKTTLDEKKKDAYEKVKYDHDDYDDEIDDSYSPRSSFAHNRFVSHDQPEGNYRTRSRWSPSTTSGLSLSLPTLPFTIGEFPEEDEWSSDGYESAFPSVPSVSPAYSYNMQRMPQNSPTCSSLIDPQFPIFSDTCGAVPQARYSLPNVFGHRDKWQIAQLLNVLASTTTDPTCSRSTRLLLCPILFPSCPSRHQPTPVLPCQSFCRAIKSRCASPLLESLPCEILPHTSELCPSTQGYGQFPSQRGYAHGMPSPLAATSGLPSPLQLSALQSFLSSPALQTAMTTQGFPNGLNQQTLQAAFAAQAFPGLFQTQPAQAVPVQAPTAAPVPVTTPPPPPPPAPVTPPMSVYHNMQFPTDTISAMLGELPSRTLGSDYRPAPRYGSGPRSSHDLRMPSGGRSSSMVKA</sequence>
<dbReference type="Proteomes" id="UP000663828">
    <property type="component" value="Unassembled WGS sequence"/>
</dbReference>
<evidence type="ECO:0000259" key="6">
    <source>
        <dbReference type="PROSITE" id="PS50038"/>
    </source>
</evidence>
<feature type="region of interest" description="Disordered" evidence="4">
    <location>
        <begin position="74"/>
        <end position="95"/>
    </location>
</feature>
<dbReference type="GO" id="GO:0042813">
    <property type="term" value="F:Wnt receptor activity"/>
    <property type="evidence" value="ECO:0007669"/>
    <property type="project" value="TreeGrafter"/>
</dbReference>
<evidence type="ECO:0000313" key="8">
    <source>
        <dbReference type="Proteomes" id="UP000663828"/>
    </source>
</evidence>
<feature type="chain" id="PRO_5032932192" description="FZ domain-containing protein" evidence="5">
    <location>
        <begin position="24"/>
        <end position="440"/>
    </location>
</feature>
<dbReference type="PROSITE" id="PS50038">
    <property type="entry name" value="FZ"/>
    <property type="match status" value="1"/>
</dbReference>
<dbReference type="Gene3D" id="1.10.2000.10">
    <property type="entry name" value="Frizzled cysteine-rich domain"/>
    <property type="match status" value="1"/>
</dbReference>
<comment type="caution">
    <text evidence="3">Lacks conserved residue(s) required for the propagation of feature annotation.</text>
</comment>
<evidence type="ECO:0000256" key="2">
    <source>
        <dbReference type="ARBA" id="ARBA00023157"/>
    </source>
</evidence>
<dbReference type="EMBL" id="CAJNOR010002649">
    <property type="protein sequence ID" value="CAF1323092.1"/>
    <property type="molecule type" value="Genomic_DNA"/>
</dbReference>
<dbReference type="PANTHER" id="PTHR11309:SF47">
    <property type="entry name" value="FRIZZLED"/>
    <property type="match status" value="1"/>
</dbReference>
<feature type="signal peptide" evidence="5">
    <location>
        <begin position="1"/>
        <end position="23"/>
    </location>
</feature>
<dbReference type="InterPro" id="IPR036790">
    <property type="entry name" value="Frizzled_dom_sf"/>
</dbReference>
<comment type="caution">
    <text evidence="7">The sequence shown here is derived from an EMBL/GenBank/DDBJ whole genome shotgun (WGS) entry which is preliminary data.</text>
</comment>
<dbReference type="GO" id="GO:0005886">
    <property type="term" value="C:plasma membrane"/>
    <property type="evidence" value="ECO:0007669"/>
    <property type="project" value="TreeGrafter"/>
</dbReference>
<dbReference type="AlphaFoldDB" id="A0A815FG67"/>
<evidence type="ECO:0000313" key="7">
    <source>
        <dbReference type="EMBL" id="CAF1323092.1"/>
    </source>
</evidence>
<keyword evidence="2" id="KW-1015">Disulfide bond</keyword>
<keyword evidence="8" id="KW-1185">Reference proteome</keyword>
<name>A0A815FG67_ADIRI</name>
<proteinExistence type="predicted"/>
<feature type="domain" description="FZ" evidence="6">
    <location>
        <begin position="150"/>
        <end position="270"/>
    </location>
</feature>
<dbReference type="InterPro" id="IPR020067">
    <property type="entry name" value="Frizzled_dom"/>
</dbReference>
<feature type="region of interest" description="Disordered" evidence="4">
    <location>
        <begin position="400"/>
        <end position="440"/>
    </location>
</feature>
<accession>A0A815FG67</accession>
<keyword evidence="5" id="KW-0732">Signal</keyword>
<gene>
    <name evidence="7" type="ORF">XAT740_LOCUS30021</name>
</gene>
<dbReference type="GO" id="GO:0017147">
    <property type="term" value="F:Wnt-protein binding"/>
    <property type="evidence" value="ECO:0007669"/>
    <property type="project" value="TreeGrafter"/>
</dbReference>
<evidence type="ECO:0000256" key="1">
    <source>
        <dbReference type="ARBA" id="ARBA00022473"/>
    </source>
</evidence>
<dbReference type="InterPro" id="IPR015526">
    <property type="entry name" value="Frizzled/SFRP"/>
</dbReference>
<dbReference type="GO" id="GO:0060070">
    <property type="term" value="P:canonical Wnt signaling pathway"/>
    <property type="evidence" value="ECO:0007669"/>
    <property type="project" value="TreeGrafter"/>
</dbReference>